<name>A0ABP6I7R4_9ACTN</name>
<evidence type="ECO:0000313" key="1">
    <source>
        <dbReference type="EMBL" id="GAA2853558.1"/>
    </source>
</evidence>
<dbReference type="RefSeq" id="WP_344968526.1">
    <property type="nucleotide sequence ID" value="NZ_BAAAVI010000005.1"/>
</dbReference>
<sequence length="113" mass="12324">MVPHQRRDVVPARSPAALATAQRLRAALARHGISAIVKGDDGLAMVSVCAGLTVWCNGERFWWYARWDAQRRCRVNASQEVSALDRAAERIAAHHARFWQSPPGSAHPGGAST</sequence>
<gene>
    <name evidence="1" type="ORF">GCM10010517_11410</name>
</gene>
<comment type="caution">
    <text evidence="1">The sequence shown here is derived from an EMBL/GenBank/DDBJ whole genome shotgun (WGS) entry which is preliminary data.</text>
</comment>
<proteinExistence type="predicted"/>
<protein>
    <submittedName>
        <fullName evidence="1">Uncharacterized protein</fullName>
    </submittedName>
</protein>
<reference evidence="2" key="1">
    <citation type="journal article" date="2019" name="Int. J. Syst. Evol. Microbiol.">
        <title>The Global Catalogue of Microorganisms (GCM) 10K type strain sequencing project: providing services to taxonomists for standard genome sequencing and annotation.</title>
        <authorList>
            <consortium name="The Broad Institute Genomics Platform"/>
            <consortium name="The Broad Institute Genome Sequencing Center for Infectious Disease"/>
            <person name="Wu L."/>
            <person name="Ma J."/>
        </authorList>
    </citation>
    <scope>NUCLEOTIDE SEQUENCE [LARGE SCALE GENOMIC DNA]</scope>
    <source>
        <strain evidence="2">JCM 6242</strain>
    </source>
</reference>
<dbReference type="EMBL" id="BAAAVI010000005">
    <property type="protein sequence ID" value="GAA2853558.1"/>
    <property type="molecule type" value="Genomic_DNA"/>
</dbReference>
<keyword evidence="2" id="KW-1185">Reference proteome</keyword>
<evidence type="ECO:0000313" key="2">
    <source>
        <dbReference type="Proteomes" id="UP001500831"/>
    </source>
</evidence>
<dbReference type="Proteomes" id="UP001500831">
    <property type="component" value="Unassembled WGS sequence"/>
</dbReference>
<accession>A0ABP6I7R4</accession>
<organism evidence="1 2">
    <name type="scientific">Streptosporangium fragile</name>
    <dbReference type="NCBI Taxonomy" id="46186"/>
    <lineage>
        <taxon>Bacteria</taxon>
        <taxon>Bacillati</taxon>
        <taxon>Actinomycetota</taxon>
        <taxon>Actinomycetes</taxon>
        <taxon>Streptosporangiales</taxon>
        <taxon>Streptosporangiaceae</taxon>
        <taxon>Streptosporangium</taxon>
    </lineage>
</organism>